<dbReference type="AlphaFoldDB" id="A0AAV3QKQ0"/>
<evidence type="ECO:0000313" key="2">
    <source>
        <dbReference type="Proteomes" id="UP001454036"/>
    </source>
</evidence>
<evidence type="ECO:0000313" key="1">
    <source>
        <dbReference type="EMBL" id="GAA0163846.1"/>
    </source>
</evidence>
<organism evidence="1 2">
    <name type="scientific">Lithospermum erythrorhizon</name>
    <name type="common">Purple gromwell</name>
    <name type="synonym">Lithospermum officinale var. erythrorhizon</name>
    <dbReference type="NCBI Taxonomy" id="34254"/>
    <lineage>
        <taxon>Eukaryota</taxon>
        <taxon>Viridiplantae</taxon>
        <taxon>Streptophyta</taxon>
        <taxon>Embryophyta</taxon>
        <taxon>Tracheophyta</taxon>
        <taxon>Spermatophyta</taxon>
        <taxon>Magnoliopsida</taxon>
        <taxon>eudicotyledons</taxon>
        <taxon>Gunneridae</taxon>
        <taxon>Pentapetalae</taxon>
        <taxon>asterids</taxon>
        <taxon>lamiids</taxon>
        <taxon>Boraginales</taxon>
        <taxon>Boraginaceae</taxon>
        <taxon>Boraginoideae</taxon>
        <taxon>Lithospermeae</taxon>
        <taxon>Lithospermum</taxon>
    </lineage>
</organism>
<dbReference type="EMBL" id="BAABME010004869">
    <property type="protein sequence ID" value="GAA0163846.1"/>
    <property type="molecule type" value="Genomic_DNA"/>
</dbReference>
<keyword evidence="2" id="KW-1185">Reference proteome</keyword>
<accession>A0AAV3QKQ0</accession>
<gene>
    <name evidence="1" type="ORF">LIER_19618</name>
</gene>
<dbReference type="Proteomes" id="UP001454036">
    <property type="component" value="Unassembled WGS sequence"/>
</dbReference>
<proteinExistence type="predicted"/>
<comment type="caution">
    <text evidence="1">The sequence shown here is derived from an EMBL/GenBank/DDBJ whole genome shotgun (WGS) entry which is preliminary data.</text>
</comment>
<sequence length="117" mass="13170">MNLAMLANQGWEVATQEAPLFYKLLKGRYFRRSSFLKAKMGANPSYGWRSLLEGRKVLDMGVRLRVGDGCNIDIWTDPCVPREIDFKVRGGGEWGVQLGFTTNHGGRVGHKSNRRAV</sequence>
<protein>
    <submittedName>
        <fullName evidence="1">Uncharacterized protein</fullName>
    </submittedName>
</protein>
<name>A0AAV3QKQ0_LITER</name>
<reference evidence="1 2" key="1">
    <citation type="submission" date="2024-01" db="EMBL/GenBank/DDBJ databases">
        <title>The complete chloroplast genome sequence of Lithospermum erythrorhizon: insights into the phylogenetic relationship among Boraginaceae species and the maternal lineages of purple gromwells.</title>
        <authorList>
            <person name="Okada T."/>
            <person name="Watanabe K."/>
        </authorList>
    </citation>
    <scope>NUCLEOTIDE SEQUENCE [LARGE SCALE GENOMIC DNA]</scope>
</reference>